<dbReference type="AlphaFoldDB" id="A0AAE3R623"/>
<proteinExistence type="predicted"/>
<gene>
    <name evidence="1" type="ORF">QNI22_24770</name>
</gene>
<comment type="caution">
    <text evidence="1">The sequence shown here is derived from an EMBL/GenBank/DDBJ whole genome shotgun (WGS) entry which is preliminary data.</text>
</comment>
<evidence type="ECO:0000313" key="2">
    <source>
        <dbReference type="Proteomes" id="UP001232063"/>
    </source>
</evidence>
<dbReference type="PROSITE" id="PS51257">
    <property type="entry name" value="PROKAR_LIPOPROTEIN"/>
    <property type="match status" value="1"/>
</dbReference>
<dbReference type="RefSeq" id="WP_314514629.1">
    <property type="nucleotide sequence ID" value="NZ_JASJOU010000009.1"/>
</dbReference>
<keyword evidence="2" id="KW-1185">Reference proteome</keyword>
<dbReference type="EMBL" id="JASJOU010000009">
    <property type="protein sequence ID" value="MDJ1503900.1"/>
    <property type="molecule type" value="Genomic_DNA"/>
</dbReference>
<name>A0AAE3R623_9BACT</name>
<dbReference type="Proteomes" id="UP001232063">
    <property type="component" value="Unassembled WGS sequence"/>
</dbReference>
<sequence length="179" mass="19748">MKKGYLFIQLAILAFVLIGFSSCKKDDEVPANVIEDQSGVKVELQWLIATTNSTQSTSLSDTDLDFYLYKQPAIEISGNNTNIMLRSYNEDSYESFTLNDLTTLEDETKLVDGTYVLGVKVYSSYTNGTLDIVTTGVSTNKTYKINSTYTASQEGTTIRPFATITKSGSKYTIKSVSAN</sequence>
<evidence type="ECO:0000313" key="1">
    <source>
        <dbReference type="EMBL" id="MDJ1503900.1"/>
    </source>
</evidence>
<protein>
    <submittedName>
        <fullName evidence="1">Uncharacterized protein</fullName>
    </submittedName>
</protein>
<organism evidence="1 2">
    <name type="scientific">Xanthocytophaga agilis</name>
    <dbReference type="NCBI Taxonomy" id="3048010"/>
    <lineage>
        <taxon>Bacteria</taxon>
        <taxon>Pseudomonadati</taxon>
        <taxon>Bacteroidota</taxon>
        <taxon>Cytophagia</taxon>
        <taxon>Cytophagales</taxon>
        <taxon>Rhodocytophagaceae</taxon>
        <taxon>Xanthocytophaga</taxon>
    </lineage>
</organism>
<reference evidence="1" key="1">
    <citation type="submission" date="2023-05" db="EMBL/GenBank/DDBJ databases">
        <authorList>
            <person name="Zhang X."/>
        </authorList>
    </citation>
    <scope>NUCLEOTIDE SEQUENCE</scope>
    <source>
        <strain evidence="1">BD1B2-1</strain>
    </source>
</reference>
<accession>A0AAE3R623</accession>